<protein>
    <recommendedName>
        <fullName evidence="16">Cytochrome b561 domain-containing protein</fullName>
    </recommendedName>
</protein>
<dbReference type="CDD" id="cd09631">
    <property type="entry name" value="DOMON_DOH"/>
    <property type="match status" value="2"/>
</dbReference>
<evidence type="ECO:0000256" key="6">
    <source>
        <dbReference type="ARBA" id="ARBA00023136"/>
    </source>
</evidence>
<evidence type="ECO:0000259" key="11">
    <source>
        <dbReference type="PROSITE" id="PS50026"/>
    </source>
</evidence>
<dbReference type="PROSITE" id="PS50026">
    <property type="entry name" value="EGF_3"/>
    <property type="match status" value="1"/>
</dbReference>
<dbReference type="PROSITE" id="PS50836">
    <property type="entry name" value="DOMON"/>
    <property type="match status" value="1"/>
</dbReference>
<keyword evidence="2" id="KW-0813">Transport</keyword>
<evidence type="ECO:0000256" key="9">
    <source>
        <dbReference type="SAM" id="Phobius"/>
    </source>
</evidence>
<evidence type="ECO:0000313" key="15">
    <source>
        <dbReference type="Proteomes" id="UP001438707"/>
    </source>
</evidence>
<keyword evidence="10" id="KW-0732">Signal</keyword>
<keyword evidence="3 9" id="KW-0812">Transmembrane</keyword>
<evidence type="ECO:0000256" key="7">
    <source>
        <dbReference type="PROSITE-ProRule" id="PRU00076"/>
    </source>
</evidence>
<dbReference type="InterPro" id="IPR006593">
    <property type="entry name" value="Cyt_b561/ferric_Rdtase_TM"/>
</dbReference>
<keyword evidence="4" id="KW-0249">Electron transport</keyword>
<dbReference type="EMBL" id="JALJOS010000052">
    <property type="protein sequence ID" value="KAK9818943.1"/>
    <property type="molecule type" value="Genomic_DNA"/>
</dbReference>
<keyword evidence="6 9" id="KW-0472">Membrane</keyword>
<dbReference type="Pfam" id="PF03351">
    <property type="entry name" value="DOMON"/>
    <property type="match status" value="1"/>
</dbReference>
<evidence type="ECO:0000256" key="10">
    <source>
        <dbReference type="SAM" id="SignalP"/>
    </source>
</evidence>
<feature type="signal peptide" evidence="10">
    <location>
        <begin position="1"/>
        <end position="25"/>
    </location>
</feature>
<dbReference type="Proteomes" id="UP001438707">
    <property type="component" value="Unassembled WGS sequence"/>
</dbReference>
<dbReference type="SMART" id="SM00664">
    <property type="entry name" value="DoH"/>
    <property type="match status" value="2"/>
</dbReference>
<feature type="transmembrane region" description="Helical" evidence="9">
    <location>
        <begin position="938"/>
        <end position="957"/>
    </location>
</feature>
<feature type="chain" id="PRO_5043542186" description="Cytochrome b561 domain-containing protein" evidence="10">
    <location>
        <begin position="26"/>
        <end position="1058"/>
    </location>
</feature>
<evidence type="ECO:0000256" key="5">
    <source>
        <dbReference type="ARBA" id="ARBA00022989"/>
    </source>
</evidence>
<reference evidence="14 15" key="1">
    <citation type="journal article" date="2024" name="Nat. Commun.">
        <title>Phylogenomics reveals the evolutionary origins of lichenization in chlorophyte algae.</title>
        <authorList>
            <person name="Puginier C."/>
            <person name="Libourel C."/>
            <person name="Otte J."/>
            <person name="Skaloud P."/>
            <person name="Haon M."/>
            <person name="Grisel S."/>
            <person name="Petersen M."/>
            <person name="Berrin J.G."/>
            <person name="Delaux P.M."/>
            <person name="Dal Grande F."/>
            <person name="Keller J."/>
        </authorList>
    </citation>
    <scope>NUCLEOTIDE SEQUENCE [LARGE SCALE GENOMIC DNA]</scope>
    <source>
        <strain evidence="14 15">SAG 2145</strain>
    </source>
</reference>
<evidence type="ECO:0000256" key="1">
    <source>
        <dbReference type="ARBA" id="ARBA00004370"/>
    </source>
</evidence>
<proteinExistence type="predicted"/>
<feature type="domain" description="Cytochrome b561" evidence="13">
    <location>
        <begin position="765"/>
        <end position="961"/>
    </location>
</feature>
<evidence type="ECO:0000256" key="3">
    <source>
        <dbReference type="ARBA" id="ARBA00022692"/>
    </source>
</evidence>
<evidence type="ECO:0000313" key="14">
    <source>
        <dbReference type="EMBL" id="KAK9818943.1"/>
    </source>
</evidence>
<evidence type="ECO:0000259" key="13">
    <source>
        <dbReference type="PROSITE" id="PS50939"/>
    </source>
</evidence>
<dbReference type="PROSITE" id="PS50939">
    <property type="entry name" value="CYTOCHROME_B561"/>
    <property type="match status" value="1"/>
</dbReference>
<comment type="caution">
    <text evidence="14">The sequence shown here is derived from an EMBL/GenBank/DDBJ whole genome shotgun (WGS) entry which is preliminary data.</text>
</comment>
<dbReference type="CDD" id="cd08760">
    <property type="entry name" value="Cyt_b561_FRRS1_like"/>
    <property type="match status" value="1"/>
</dbReference>
<dbReference type="InterPro" id="IPR045266">
    <property type="entry name" value="DOH_DOMON"/>
</dbReference>
<feature type="transmembrane region" description="Helical" evidence="9">
    <location>
        <begin position="830"/>
        <end position="852"/>
    </location>
</feature>
<sequence>MAIRRGWRWWSAAVPLIICQSSLLADAHIQLLYPLALSPNDYLTSLHTSGLCGEQRTGYDYSYVWQNWPFLNKNTTNLQAGTSTNITWSSVVDHVGGWRLELWDKNFTLAYSWDNQSHWGCNADGTARWANVTMPTQPCANCTLRLLRQAIDKSFGDNFTFVSCSSVNIVADDNPCNGCNGHGTCVQGSCQCDRSSGTGFWGGTHCEWEDECAADADCGQYGQCVDMGEGISYPPRYQCYCQNGYFGTAGVTASGRLPVRTCTRRSELVVSPSDARNWSAAYASQSLTNPNNTYTMFWKVQNQTATPYIEYAIWANTTNWVGQGLRPTANRSQANSQPTYTDVFPWLLPGPAYTVVENVTYSGCPAQPIGTPAITAAYDQGRLGSSTAPADNPTWTAVPPAALSRTPRSRYLADGQVNWQIAESAGGQSQLYRPRPGFMLNDSSLNTTEGSGQCQALETNFNDVAPMVNQDMVVTTALTSGYYRMLDYFSPNLARPRPDVVYGGTDDILDASATEEAGVTYIKFRKPLFSNDSAGDYCLFPGINYQMVWAMGETTPNISKVPPGSENINTASDRNYYKQDVLMYHGGGADNKTDVNSPFRGTLGNVDLFTPPLSLAQNQACAPSMLVGMTCSAAIIPNEYTINWTPQANGVNITAVASGKGFVGLGWTALTGQMVGSHAIIGWVNDNGSQNITVYELRSKTAAGIVTANTFAPTTTLAGPIALGGSNGPQQMLQFFRPYDSTFPKGSSLNMIASYHDAHNFLDHHTNRQPFTMDFSSTTQPFASTSGASSSRLTQHSATAHGVCMWVSFAVIFPLGVIVARYFKDLGRRWYLVHALIQICGIILVIGAFVLAITRFGDPPKHHYSIGVAAFTLMLMQPLTSIPRLCLHHGQVLRNPFFAWLHWTIGRGAIVFGWVNIFFGFGEYRRNFGLGSWPQVAFGLYLGALVLVCLVLESRLWHQSASRQRQREDDLSRRIAALSARTTKGISGRQSKVLDSDEDDDLLMGVQPQQGVDSLLSDADEHLESIHVAESHGALPTPNGGADGLAQRLSHPHPEKDQ</sequence>
<dbReference type="GO" id="GO:0016020">
    <property type="term" value="C:membrane"/>
    <property type="evidence" value="ECO:0007669"/>
    <property type="project" value="UniProtKB-SubCell"/>
</dbReference>
<keyword evidence="15" id="KW-1185">Reference proteome</keyword>
<comment type="subcellular location">
    <subcellularLocation>
        <location evidence="1">Membrane</location>
    </subcellularLocation>
</comment>
<dbReference type="PANTHER" id="PTHR46901">
    <property type="entry name" value="GH04942P"/>
    <property type="match status" value="1"/>
</dbReference>
<feature type="transmembrane region" description="Helical" evidence="9">
    <location>
        <begin position="805"/>
        <end position="823"/>
    </location>
</feature>
<comment type="caution">
    <text evidence="7">Lacks conserved residue(s) required for the propagation of feature annotation.</text>
</comment>
<dbReference type="SMART" id="SM00665">
    <property type="entry name" value="B561"/>
    <property type="match status" value="1"/>
</dbReference>
<feature type="domain" description="EGF-like" evidence="11">
    <location>
        <begin position="208"/>
        <end position="251"/>
    </location>
</feature>
<feature type="domain" description="DOMON" evidence="12">
    <location>
        <begin position="413"/>
        <end position="552"/>
    </location>
</feature>
<gene>
    <name evidence="14" type="ORF">WJX74_004984</name>
</gene>
<evidence type="ECO:0000256" key="4">
    <source>
        <dbReference type="ARBA" id="ARBA00022982"/>
    </source>
</evidence>
<dbReference type="PANTHER" id="PTHR46901:SF2">
    <property type="entry name" value="GH04942P"/>
    <property type="match status" value="1"/>
</dbReference>
<dbReference type="InterPro" id="IPR005018">
    <property type="entry name" value="DOMON_domain"/>
</dbReference>
<feature type="region of interest" description="Disordered" evidence="8">
    <location>
        <begin position="1027"/>
        <end position="1058"/>
    </location>
</feature>
<feature type="transmembrane region" description="Helical" evidence="9">
    <location>
        <begin position="864"/>
        <end position="885"/>
    </location>
</feature>
<name>A0AAW1Q9A8_9CHLO</name>
<keyword evidence="5 9" id="KW-1133">Transmembrane helix</keyword>
<dbReference type="CDD" id="cd00054">
    <property type="entry name" value="EGF_CA"/>
    <property type="match status" value="1"/>
</dbReference>
<feature type="transmembrane region" description="Helical" evidence="9">
    <location>
        <begin position="897"/>
        <end position="918"/>
    </location>
</feature>
<keyword evidence="7" id="KW-0245">EGF-like domain</keyword>
<organism evidence="14 15">
    <name type="scientific">Apatococcus lobatus</name>
    <dbReference type="NCBI Taxonomy" id="904363"/>
    <lineage>
        <taxon>Eukaryota</taxon>
        <taxon>Viridiplantae</taxon>
        <taxon>Chlorophyta</taxon>
        <taxon>core chlorophytes</taxon>
        <taxon>Trebouxiophyceae</taxon>
        <taxon>Chlorellales</taxon>
        <taxon>Chlorellaceae</taxon>
        <taxon>Apatococcus</taxon>
    </lineage>
</organism>
<dbReference type="Gene3D" id="1.20.120.1770">
    <property type="match status" value="1"/>
</dbReference>
<accession>A0AAW1Q9A8</accession>
<dbReference type="InterPro" id="IPR000742">
    <property type="entry name" value="EGF"/>
</dbReference>
<evidence type="ECO:0000259" key="12">
    <source>
        <dbReference type="PROSITE" id="PS50836"/>
    </source>
</evidence>
<evidence type="ECO:0000256" key="2">
    <source>
        <dbReference type="ARBA" id="ARBA00022448"/>
    </source>
</evidence>
<evidence type="ECO:0000256" key="8">
    <source>
        <dbReference type="SAM" id="MobiDB-lite"/>
    </source>
</evidence>
<dbReference type="AlphaFoldDB" id="A0AAW1Q9A8"/>
<evidence type="ECO:0008006" key="16">
    <source>
        <dbReference type="Google" id="ProtNLM"/>
    </source>
</evidence>